<keyword evidence="2" id="KW-1185">Reference proteome</keyword>
<proteinExistence type="predicted"/>
<sequence length="89" mass="9990">MAYLLGMDSITFYPGSKLMRQMGHTQGLPLAGALLWDILISPRVIVAILGSWSRRAHVVKAGVTGGWIVAYEAWWTVEHGDQERERRPI</sequence>
<protein>
    <submittedName>
        <fullName evidence="1">Uncharacterized protein</fullName>
    </submittedName>
</protein>
<accession>A0A067KDH1</accession>
<evidence type="ECO:0000313" key="2">
    <source>
        <dbReference type="Proteomes" id="UP000027138"/>
    </source>
</evidence>
<organism evidence="1 2">
    <name type="scientific">Jatropha curcas</name>
    <name type="common">Barbados nut</name>
    <dbReference type="NCBI Taxonomy" id="180498"/>
    <lineage>
        <taxon>Eukaryota</taxon>
        <taxon>Viridiplantae</taxon>
        <taxon>Streptophyta</taxon>
        <taxon>Embryophyta</taxon>
        <taxon>Tracheophyta</taxon>
        <taxon>Spermatophyta</taxon>
        <taxon>Magnoliopsida</taxon>
        <taxon>eudicotyledons</taxon>
        <taxon>Gunneridae</taxon>
        <taxon>Pentapetalae</taxon>
        <taxon>rosids</taxon>
        <taxon>fabids</taxon>
        <taxon>Malpighiales</taxon>
        <taxon>Euphorbiaceae</taxon>
        <taxon>Crotonoideae</taxon>
        <taxon>Jatropheae</taxon>
        <taxon>Jatropha</taxon>
    </lineage>
</organism>
<evidence type="ECO:0000313" key="1">
    <source>
        <dbReference type="EMBL" id="KDP33073.1"/>
    </source>
</evidence>
<reference evidence="1 2" key="1">
    <citation type="journal article" date="2014" name="PLoS ONE">
        <title>Global Analysis of Gene Expression Profiles in Physic Nut (Jatropha curcas L.) Seedlings Exposed to Salt Stress.</title>
        <authorList>
            <person name="Zhang L."/>
            <person name="Zhang C."/>
            <person name="Wu P."/>
            <person name="Chen Y."/>
            <person name="Li M."/>
            <person name="Jiang H."/>
            <person name="Wu G."/>
        </authorList>
    </citation>
    <scope>NUCLEOTIDE SEQUENCE [LARGE SCALE GENOMIC DNA]</scope>
    <source>
        <strain evidence="2">cv. GZQX0401</strain>
        <tissue evidence="1">Young leaves</tissue>
    </source>
</reference>
<name>A0A067KDH1_JATCU</name>
<dbReference type="EMBL" id="KK914565">
    <property type="protein sequence ID" value="KDP33073.1"/>
    <property type="molecule type" value="Genomic_DNA"/>
</dbReference>
<dbReference type="AlphaFoldDB" id="A0A067KDH1"/>
<dbReference type="Proteomes" id="UP000027138">
    <property type="component" value="Unassembled WGS sequence"/>
</dbReference>
<gene>
    <name evidence="1" type="ORF">JCGZ_13610</name>
</gene>